<dbReference type="NCBIfam" id="TIGR01409">
    <property type="entry name" value="TAT_signal_seq"/>
    <property type="match status" value="1"/>
</dbReference>
<keyword evidence="10" id="KW-1185">Reference proteome</keyword>
<dbReference type="InterPro" id="IPR045087">
    <property type="entry name" value="Cu-oxidase_fam"/>
</dbReference>
<keyword evidence="2" id="KW-0732">Signal</keyword>
<feature type="domain" description="Plastocyanin-like" evidence="7">
    <location>
        <begin position="469"/>
        <end position="582"/>
    </location>
</feature>
<evidence type="ECO:0000259" key="7">
    <source>
        <dbReference type="Pfam" id="PF07731"/>
    </source>
</evidence>
<dbReference type="PANTHER" id="PTHR11709">
    <property type="entry name" value="MULTI-COPPER OXIDASE"/>
    <property type="match status" value="1"/>
</dbReference>
<dbReference type="AlphaFoldDB" id="A0A369USY1"/>
<dbReference type="SUPFAM" id="SSF49503">
    <property type="entry name" value="Cupredoxins"/>
    <property type="match status" value="3"/>
</dbReference>
<gene>
    <name evidence="9" type="ORF">DVJ77_03155</name>
</gene>
<evidence type="ECO:0000256" key="5">
    <source>
        <dbReference type="SAM" id="MobiDB-lite"/>
    </source>
</evidence>
<dbReference type="NCBIfam" id="TIGR01480">
    <property type="entry name" value="copper_res_A"/>
    <property type="match status" value="1"/>
</dbReference>
<dbReference type="GO" id="GO:0016491">
    <property type="term" value="F:oxidoreductase activity"/>
    <property type="evidence" value="ECO:0007669"/>
    <property type="project" value="UniProtKB-KW"/>
</dbReference>
<keyword evidence="4" id="KW-0186">Copper</keyword>
<dbReference type="PROSITE" id="PS00080">
    <property type="entry name" value="MULTICOPPER_OXIDASE2"/>
    <property type="match status" value="1"/>
</dbReference>
<dbReference type="InterPro" id="IPR006311">
    <property type="entry name" value="TAT_signal"/>
</dbReference>
<feature type="domain" description="Plastocyanin-like" evidence="8">
    <location>
        <begin position="64"/>
        <end position="169"/>
    </location>
</feature>
<dbReference type="CDD" id="cd13874">
    <property type="entry name" value="CuRO_2_CopA"/>
    <property type="match status" value="1"/>
</dbReference>
<dbReference type="RefSeq" id="WP_114843978.1">
    <property type="nucleotide sequence ID" value="NZ_JBHSPE010000001.1"/>
</dbReference>
<name>A0A369USY1_9GAMM</name>
<dbReference type="InterPro" id="IPR033138">
    <property type="entry name" value="Cu_oxidase_CS"/>
</dbReference>
<evidence type="ECO:0000313" key="10">
    <source>
        <dbReference type="Proteomes" id="UP000253782"/>
    </source>
</evidence>
<dbReference type="EMBL" id="QQAH01000001">
    <property type="protein sequence ID" value="RDD83587.1"/>
    <property type="molecule type" value="Genomic_DNA"/>
</dbReference>
<dbReference type="InterPro" id="IPR034279">
    <property type="entry name" value="CuRO_3_CopA"/>
</dbReference>
<dbReference type="InterPro" id="IPR006376">
    <property type="entry name" value="Cu-R_CopA"/>
</dbReference>
<feature type="domain" description="Plastocyanin-like" evidence="6">
    <location>
        <begin position="178"/>
        <end position="350"/>
    </location>
</feature>
<dbReference type="InterPro" id="IPR011706">
    <property type="entry name" value="Cu-oxidase_C"/>
</dbReference>
<dbReference type="InterPro" id="IPR011707">
    <property type="entry name" value="Cu-oxidase-like_N"/>
</dbReference>
<dbReference type="InterPro" id="IPR002355">
    <property type="entry name" value="Cu_oxidase_Cu_BS"/>
</dbReference>
<organism evidence="9 10">
    <name type="scientific">Dyella tabacisoli</name>
    <dbReference type="NCBI Taxonomy" id="2282381"/>
    <lineage>
        <taxon>Bacteria</taxon>
        <taxon>Pseudomonadati</taxon>
        <taxon>Pseudomonadota</taxon>
        <taxon>Gammaproteobacteria</taxon>
        <taxon>Lysobacterales</taxon>
        <taxon>Rhodanobacteraceae</taxon>
        <taxon>Dyella</taxon>
    </lineage>
</organism>
<dbReference type="Gene3D" id="2.60.40.420">
    <property type="entry name" value="Cupredoxins - blue copper proteins"/>
    <property type="match status" value="3"/>
</dbReference>
<dbReference type="GO" id="GO:0042597">
    <property type="term" value="C:periplasmic space"/>
    <property type="evidence" value="ECO:0007669"/>
    <property type="project" value="InterPro"/>
</dbReference>
<dbReference type="CDD" id="cd13896">
    <property type="entry name" value="CuRO_3_CopA"/>
    <property type="match status" value="1"/>
</dbReference>
<evidence type="ECO:0000256" key="3">
    <source>
        <dbReference type="ARBA" id="ARBA00023002"/>
    </source>
</evidence>
<evidence type="ECO:0000259" key="8">
    <source>
        <dbReference type="Pfam" id="PF07732"/>
    </source>
</evidence>
<dbReference type="PROSITE" id="PS00079">
    <property type="entry name" value="MULTICOPPER_OXIDASE1"/>
    <property type="match status" value="2"/>
</dbReference>
<dbReference type="PROSITE" id="PS51318">
    <property type="entry name" value="TAT"/>
    <property type="match status" value="1"/>
</dbReference>
<keyword evidence="1" id="KW-0479">Metal-binding</keyword>
<evidence type="ECO:0000256" key="2">
    <source>
        <dbReference type="ARBA" id="ARBA00022729"/>
    </source>
</evidence>
<evidence type="ECO:0000259" key="6">
    <source>
        <dbReference type="Pfam" id="PF00394"/>
    </source>
</evidence>
<dbReference type="GO" id="GO:0005507">
    <property type="term" value="F:copper ion binding"/>
    <property type="evidence" value="ECO:0007669"/>
    <property type="project" value="InterPro"/>
</dbReference>
<protein>
    <submittedName>
        <fullName evidence="9">Copper resistance system multicopper oxidase</fullName>
    </submittedName>
</protein>
<dbReference type="OrthoDB" id="9757546at2"/>
<evidence type="ECO:0000313" key="9">
    <source>
        <dbReference type="EMBL" id="RDD83587.1"/>
    </source>
</evidence>
<comment type="caution">
    <text evidence="9">The sequence shown here is derived from an EMBL/GenBank/DDBJ whole genome shotgun (WGS) entry which is preliminary data.</text>
</comment>
<accession>A0A369USY1</accession>
<dbReference type="InterPro" id="IPR001117">
    <property type="entry name" value="Cu-oxidase_2nd"/>
</dbReference>
<dbReference type="PANTHER" id="PTHR11709:SF394">
    <property type="entry name" value="FI03373P-RELATED"/>
    <property type="match status" value="1"/>
</dbReference>
<dbReference type="InterPro" id="IPR019546">
    <property type="entry name" value="TAT_signal_bac_arc"/>
</dbReference>
<keyword evidence="3" id="KW-0560">Oxidoreductase</keyword>
<proteinExistence type="predicted"/>
<feature type="region of interest" description="Disordered" evidence="5">
    <location>
        <begin position="420"/>
        <end position="443"/>
    </location>
</feature>
<reference evidence="9 10" key="1">
    <citation type="submission" date="2018-07" db="EMBL/GenBank/DDBJ databases">
        <title>Dyella tabacisoli L4-6T, whole genome shotgun sequence.</title>
        <authorList>
            <person name="Zhou X.-K."/>
            <person name="Li W.-J."/>
            <person name="Duan Y.-Q."/>
        </authorList>
    </citation>
    <scope>NUCLEOTIDE SEQUENCE [LARGE SCALE GENOMIC DNA]</scope>
    <source>
        <strain evidence="9 10">L4-6</strain>
    </source>
</reference>
<dbReference type="InterPro" id="IPR034282">
    <property type="entry name" value="CuRO_2_CopA"/>
</dbReference>
<evidence type="ECO:0000256" key="1">
    <source>
        <dbReference type="ARBA" id="ARBA00022723"/>
    </source>
</evidence>
<dbReference type="Proteomes" id="UP000253782">
    <property type="component" value="Unassembled WGS sequence"/>
</dbReference>
<dbReference type="Pfam" id="PF07732">
    <property type="entry name" value="Cu-oxidase_3"/>
    <property type="match status" value="1"/>
</dbReference>
<evidence type="ECO:0000256" key="4">
    <source>
        <dbReference type="ARBA" id="ARBA00023008"/>
    </source>
</evidence>
<dbReference type="Pfam" id="PF00394">
    <property type="entry name" value="Cu-oxidase"/>
    <property type="match status" value="1"/>
</dbReference>
<dbReference type="Pfam" id="PF07731">
    <property type="entry name" value="Cu-oxidase_2"/>
    <property type="match status" value="1"/>
</dbReference>
<sequence>MSKQDTRGFQLPRRRFVQGLALGGVAAGLGLWGGDNAWARPVAPRAELSGTDFELEIGELPVDYTGRKRIATVVNGQLPAPLLRWREGDTINLRVRNRLAVASSIHWHGIVLPADMDGVPGLSFDGIPAGGEYLYRFTVNQSGTYWYHSHSRFQEQTGLYGPIVIEPRDGERHGTQRDYVVLLSDWTDNDPERIYANLKKQSDYYNHGKRTVSDFLRDARRQGMSQALAERRMWNQMRMDPTDVADVSASAYTYLINGHAPAGNWTGLFDAGDKVRLRFINGSSMTFFDVRIPGLKMTVVAADGQPIEPVSVDEFRIATAETYDVIVEPAADRAWTIFAQSMDRSGYARATLTPRPGMSAEVPPLDPRPLLSMGDMMGRMGHADMSHADMGHDMSSMGDMAGMDHSAMTHGDAMPTAPLKTSPEVDMRVPQPRSNLDDPGVGLRDNGRRVLTYADLHAVDAPISPTVDREITLRLTGNMERYLWSFDGTRFSDAEPLRLQHGEHVRVVIVNDTMMTHPIHLHGMWSELESPDGSFQVRKHTVVVQPAQRISYRVSADAVGRWAYHCHLLYHMEAGMFREVVVA</sequence>
<dbReference type="InterPro" id="IPR008972">
    <property type="entry name" value="Cupredoxin"/>
</dbReference>